<keyword evidence="2" id="KW-0175">Coiled coil</keyword>
<accession>A0ABN1MPR8</accession>
<keyword evidence="3" id="KW-1133">Transmembrane helix</keyword>
<dbReference type="PANTHER" id="PTHR43156">
    <property type="entry name" value="STAGE II SPORULATION PROTEIN E-RELATED"/>
    <property type="match status" value="1"/>
</dbReference>
<dbReference type="SUPFAM" id="SSF81606">
    <property type="entry name" value="PP2C-like"/>
    <property type="match status" value="1"/>
</dbReference>
<sequence length="1072" mass="123380">MDRFISLLIVFLFVFPLEGRTQNEITFGSFPEAINFSVNDYKAAPQIWHGTQDKNGQLYFANNKGVITFDGNRWSRIQTPGQTPVTRLFRSADGTIYVGADNEIGILHKDLTGKIEILPLAEELLRQHTLGTIWNILERQSGDILFFGERGVLVKKNDNSFEVVLEIKKDKITTSQPFGKGILILLKNPEAIKDNVKLLYLPDHSYQFTAIPSPEATKLKNIRGTVQYNDTLVLFDERGKHITALQTGKSEFHWIPNQVVYDALHALKINKVESKGSLIYIATDNEGVVVYDRAGNIVRQFGPEEGMQNISVFELFFDNHNNLWCLLDNGISLIETSSPVTSFYKKQGITAATEAITRFMDTYLLATRTDLFMYENRGGLSLFTNSHLIREPTFGIRVFDTDFGKTCLIVGYNGIYELTKDLKKQTVQEGTYTWTIVQSKENKNVFYCGLDTPGGIGRLEKLDHTWTYTPLLTGVNGEVRSIVENNGNLYFSVKNKGVGIYNFRDSSVRFITEQPKQTGNDVYYICHFEDQLFAGTNNGLFRIEKDQFVPFSNIENKSLIQENLYVHRLYNANNQRLWMVLFYNEDMESEYREIGYLEKDAKNRWFWHHPPVTEIEEDVVHAIFSDQSGKTWFGGERGVYVLNENAIDNTTAEFPVFIRRVHSLDTLHKQSIELESPTPLSYHQNSLKIEFTSYLFTGTDKLQYRTKLEGLEESWSDWNSYGFVVYNKLREGRYQFFVQARDQYGRESKVTTYTFSILPPWYRTWWAYLLYLIGIASIIYLLIRVSLLRVKQQNQRLEDTVSERTQEIEKQKNRIETINRDLVDSIRYAKRLQNTILPDKEELDNLHTEHFVLYQPKDIVSGDFYWAEQLDDLFLFAAADCTGHGVPGAFVSIVGHNGIIRAINEFSLRKPNEILDKLREIVIESFKGQHQSEVKDGMDIALCSWNSSTKELLFAGANNSCVIIRNGEIIELKADKQPVGQYEYSSPFGLQSITLQDRDVIYLYTDGFIDQFGGPDAQNGGKKFKSKPFKELLTQIHHLPMDQQVIILKEKFESWKGNMEQIDDVCIFAVRV</sequence>
<gene>
    <name evidence="5" type="ORF">GCM10009118_12480</name>
</gene>
<evidence type="ECO:0000256" key="1">
    <source>
        <dbReference type="ARBA" id="ARBA00022801"/>
    </source>
</evidence>
<evidence type="ECO:0000259" key="4">
    <source>
        <dbReference type="SMART" id="SM00331"/>
    </source>
</evidence>
<protein>
    <submittedName>
        <fullName evidence="5">Triple tyrosine motif-containing protein</fullName>
    </submittedName>
</protein>
<evidence type="ECO:0000256" key="2">
    <source>
        <dbReference type="SAM" id="Coils"/>
    </source>
</evidence>
<keyword evidence="3" id="KW-0812">Transmembrane</keyword>
<feature type="transmembrane region" description="Helical" evidence="3">
    <location>
        <begin position="765"/>
        <end position="783"/>
    </location>
</feature>
<dbReference type="SUPFAM" id="SSF63829">
    <property type="entry name" value="Calcium-dependent phosphotriesterase"/>
    <property type="match status" value="1"/>
</dbReference>
<dbReference type="Gene3D" id="2.130.10.10">
    <property type="entry name" value="YVTN repeat-like/Quinoprotein amine dehydrogenase"/>
    <property type="match status" value="3"/>
</dbReference>
<keyword evidence="1" id="KW-0378">Hydrolase</keyword>
<dbReference type="InterPro" id="IPR011047">
    <property type="entry name" value="Quinoprotein_ADH-like_sf"/>
</dbReference>
<keyword evidence="6" id="KW-1185">Reference proteome</keyword>
<dbReference type="InterPro" id="IPR052016">
    <property type="entry name" value="Bact_Sigma-Reg"/>
</dbReference>
<evidence type="ECO:0000256" key="3">
    <source>
        <dbReference type="SAM" id="Phobius"/>
    </source>
</evidence>
<dbReference type="Gene3D" id="2.60.40.10">
    <property type="entry name" value="Immunoglobulins"/>
    <property type="match status" value="1"/>
</dbReference>
<comment type="caution">
    <text evidence="5">The sequence shown here is derived from an EMBL/GenBank/DDBJ whole genome shotgun (WGS) entry which is preliminary data.</text>
</comment>
<dbReference type="Pfam" id="PF07495">
    <property type="entry name" value="Y_Y_Y"/>
    <property type="match status" value="1"/>
</dbReference>
<dbReference type="InterPro" id="IPR013783">
    <property type="entry name" value="Ig-like_fold"/>
</dbReference>
<dbReference type="SUPFAM" id="SSF50998">
    <property type="entry name" value="Quinoprotein alcohol dehydrogenase-like"/>
    <property type="match status" value="1"/>
</dbReference>
<reference evidence="5 6" key="1">
    <citation type="journal article" date="2019" name="Int. J. Syst. Evol. Microbiol.">
        <title>The Global Catalogue of Microorganisms (GCM) 10K type strain sequencing project: providing services to taxonomists for standard genome sequencing and annotation.</title>
        <authorList>
            <consortium name="The Broad Institute Genomics Platform"/>
            <consortium name="The Broad Institute Genome Sequencing Center for Infectious Disease"/>
            <person name="Wu L."/>
            <person name="Ma J."/>
        </authorList>
    </citation>
    <scope>NUCLEOTIDE SEQUENCE [LARGE SCALE GENOMIC DNA]</scope>
    <source>
        <strain evidence="5 6">JCM 16083</strain>
    </source>
</reference>
<dbReference type="InterPro" id="IPR036457">
    <property type="entry name" value="PPM-type-like_dom_sf"/>
</dbReference>
<dbReference type="InterPro" id="IPR015943">
    <property type="entry name" value="WD40/YVTN_repeat-like_dom_sf"/>
</dbReference>
<evidence type="ECO:0000313" key="5">
    <source>
        <dbReference type="EMBL" id="GAA0874840.1"/>
    </source>
</evidence>
<dbReference type="EMBL" id="BAAAFH010000007">
    <property type="protein sequence ID" value="GAA0874840.1"/>
    <property type="molecule type" value="Genomic_DNA"/>
</dbReference>
<dbReference type="RefSeq" id="WP_343785760.1">
    <property type="nucleotide sequence ID" value="NZ_BAAAFH010000007.1"/>
</dbReference>
<dbReference type="InterPro" id="IPR001932">
    <property type="entry name" value="PPM-type_phosphatase-like_dom"/>
</dbReference>
<evidence type="ECO:0000313" key="6">
    <source>
        <dbReference type="Proteomes" id="UP001501126"/>
    </source>
</evidence>
<dbReference type="SMART" id="SM00331">
    <property type="entry name" value="PP2C_SIG"/>
    <property type="match status" value="1"/>
</dbReference>
<proteinExistence type="predicted"/>
<feature type="domain" description="PPM-type phosphatase" evidence="4">
    <location>
        <begin position="845"/>
        <end position="1072"/>
    </location>
</feature>
<keyword evidence="3" id="KW-0472">Membrane</keyword>
<name>A0ABN1MPR8_9FLAO</name>
<dbReference type="Gene3D" id="3.60.40.10">
    <property type="entry name" value="PPM-type phosphatase domain"/>
    <property type="match status" value="1"/>
</dbReference>
<dbReference type="Pfam" id="PF07228">
    <property type="entry name" value="SpoIIE"/>
    <property type="match status" value="1"/>
</dbReference>
<dbReference type="PANTHER" id="PTHR43156:SF9">
    <property type="entry name" value="HAMP DOMAIN-CONTAINING PROTEIN"/>
    <property type="match status" value="1"/>
</dbReference>
<dbReference type="InterPro" id="IPR011123">
    <property type="entry name" value="Y_Y_Y"/>
</dbReference>
<dbReference type="Proteomes" id="UP001501126">
    <property type="component" value="Unassembled WGS sequence"/>
</dbReference>
<organism evidence="5 6">
    <name type="scientific">Wandonia haliotis</name>
    <dbReference type="NCBI Taxonomy" id="574963"/>
    <lineage>
        <taxon>Bacteria</taxon>
        <taxon>Pseudomonadati</taxon>
        <taxon>Bacteroidota</taxon>
        <taxon>Flavobacteriia</taxon>
        <taxon>Flavobacteriales</taxon>
        <taxon>Crocinitomicaceae</taxon>
        <taxon>Wandonia</taxon>
    </lineage>
</organism>
<feature type="coiled-coil region" evidence="2">
    <location>
        <begin position="787"/>
        <end position="821"/>
    </location>
</feature>